<dbReference type="AlphaFoldDB" id="A0A6J6H3S2"/>
<evidence type="ECO:0000313" key="9">
    <source>
        <dbReference type="EMBL" id="CAB4876885.1"/>
    </source>
</evidence>
<keyword evidence="4" id="KW-0411">Iron-sulfur</keyword>
<gene>
    <name evidence="6" type="ORF">UFOPK1811_01256</name>
    <name evidence="7" type="ORF">UFOPK2360_00662</name>
    <name evidence="8" type="ORF">UFOPK2922_01077</name>
    <name evidence="9" type="ORF">UFOPK3306_01248</name>
    <name evidence="10" type="ORF">UFOPK4209_00817</name>
</gene>
<dbReference type="InterPro" id="IPR042216">
    <property type="entry name" value="MitoNEET_CISD"/>
</dbReference>
<dbReference type="Gene3D" id="3.40.5.90">
    <property type="entry name" value="CDGSH iron-sulfur domain, mitoNEET-type"/>
    <property type="match status" value="1"/>
</dbReference>
<dbReference type="EMBL" id="CAFBPY010000127">
    <property type="protein sequence ID" value="CAB5039037.1"/>
    <property type="molecule type" value="Genomic_DNA"/>
</dbReference>
<organism evidence="6">
    <name type="scientific">freshwater metagenome</name>
    <dbReference type="NCBI Taxonomy" id="449393"/>
    <lineage>
        <taxon>unclassified sequences</taxon>
        <taxon>metagenomes</taxon>
        <taxon>ecological metagenomes</taxon>
    </lineage>
</organism>
<dbReference type="SMART" id="SM00704">
    <property type="entry name" value="ZnF_CDGSH"/>
    <property type="match status" value="1"/>
</dbReference>
<evidence type="ECO:0000313" key="8">
    <source>
        <dbReference type="EMBL" id="CAB4781527.1"/>
    </source>
</evidence>
<keyword evidence="1" id="KW-0001">2Fe-2S</keyword>
<evidence type="ECO:0000313" key="6">
    <source>
        <dbReference type="EMBL" id="CAB4608251.1"/>
    </source>
</evidence>
<evidence type="ECO:0000256" key="2">
    <source>
        <dbReference type="ARBA" id="ARBA00022723"/>
    </source>
</evidence>
<dbReference type="EMBL" id="CAEZUJ010000078">
    <property type="protein sequence ID" value="CAB4608251.1"/>
    <property type="molecule type" value="Genomic_DNA"/>
</dbReference>
<dbReference type="EMBL" id="CAFBLI010000133">
    <property type="protein sequence ID" value="CAB4876885.1"/>
    <property type="molecule type" value="Genomic_DNA"/>
</dbReference>
<sequence length="68" mass="7139">MSENPKVTMQVKANGSIRVTGDVDFLDADGNVIKSENGFSLCRCGHSANKPFCDGAHKAAGFEAPPLS</sequence>
<keyword evidence="2" id="KW-0479">Metal-binding</keyword>
<dbReference type="GO" id="GO:0051537">
    <property type="term" value="F:2 iron, 2 sulfur cluster binding"/>
    <property type="evidence" value="ECO:0007669"/>
    <property type="project" value="UniProtKB-KW"/>
</dbReference>
<accession>A0A6J6H3S2</accession>
<keyword evidence="3" id="KW-0408">Iron</keyword>
<feature type="domain" description="Iron-binding zinc finger CDGSH type" evidence="5">
    <location>
        <begin position="31"/>
        <end position="63"/>
    </location>
</feature>
<dbReference type="GO" id="GO:0005737">
    <property type="term" value="C:cytoplasm"/>
    <property type="evidence" value="ECO:0007669"/>
    <property type="project" value="UniProtKB-ARBA"/>
</dbReference>
<evidence type="ECO:0000259" key="5">
    <source>
        <dbReference type="SMART" id="SM00704"/>
    </source>
</evidence>
<dbReference type="Pfam" id="PF09360">
    <property type="entry name" value="zf-CDGSH"/>
    <property type="match status" value="1"/>
</dbReference>
<dbReference type="EMBL" id="CAEZXH010000031">
    <property type="protein sequence ID" value="CAB4682575.1"/>
    <property type="molecule type" value="Genomic_DNA"/>
</dbReference>
<evidence type="ECO:0000256" key="3">
    <source>
        <dbReference type="ARBA" id="ARBA00023004"/>
    </source>
</evidence>
<evidence type="ECO:0000313" key="10">
    <source>
        <dbReference type="EMBL" id="CAB5039037.1"/>
    </source>
</evidence>
<protein>
    <submittedName>
        <fullName evidence="6">Unannotated protein</fullName>
    </submittedName>
</protein>
<evidence type="ECO:0000256" key="4">
    <source>
        <dbReference type="ARBA" id="ARBA00023014"/>
    </source>
</evidence>
<proteinExistence type="predicted"/>
<name>A0A6J6H3S2_9ZZZZ</name>
<dbReference type="InterPro" id="IPR018967">
    <property type="entry name" value="FeS-contain_CDGSH-typ"/>
</dbReference>
<evidence type="ECO:0000256" key="1">
    <source>
        <dbReference type="ARBA" id="ARBA00022714"/>
    </source>
</evidence>
<evidence type="ECO:0000313" key="7">
    <source>
        <dbReference type="EMBL" id="CAB4682575.1"/>
    </source>
</evidence>
<reference evidence="6" key="1">
    <citation type="submission" date="2020-05" db="EMBL/GenBank/DDBJ databases">
        <authorList>
            <person name="Chiriac C."/>
            <person name="Salcher M."/>
            <person name="Ghai R."/>
            <person name="Kavagutti S V."/>
        </authorList>
    </citation>
    <scope>NUCLEOTIDE SEQUENCE</scope>
</reference>
<dbReference type="GO" id="GO:0046872">
    <property type="term" value="F:metal ion binding"/>
    <property type="evidence" value="ECO:0007669"/>
    <property type="project" value="UniProtKB-KW"/>
</dbReference>
<dbReference type="EMBL" id="CAEZZS010000053">
    <property type="protein sequence ID" value="CAB4781527.1"/>
    <property type="molecule type" value="Genomic_DNA"/>
</dbReference>